<evidence type="ECO:0000256" key="1">
    <source>
        <dbReference type="SAM" id="Phobius"/>
    </source>
</evidence>
<keyword evidence="1" id="KW-1133">Transmembrane helix</keyword>
<protein>
    <submittedName>
        <fullName evidence="2">Uncharacterized protein</fullName>
    </submittedName>
</protein>
<accession>A0A017SI66</accession>
<evidence type="ECO:0000313" key="2">
    <source>
        <dbReference type="EMBL" id="EYE96446.1"/>
    </source>
</evidence>
<gene>
    <name evidence="2" type="ORF">EURHEDRAFT_352562</name>
</gene>
<dbReference type="HOGENOM" id="CLU_1053679_0_0_1"/>
<sequence>MCDIIPEDAKTISHYWLAASTIVVISAPIPITLPAASRPFRALSPEEEPPWLEPWPLGERFWLLAASTIVVISAPMPITLPAASRPFKALSPVEEPPWLEPWPLGARFWLAASAIVVPSAAIPTRLLATSSAFMALSPEEEPLWLELWPLGARFWLLAASAIVAASDPMPVMSDKAPVQVETFSPVEPPELRWWPPRGSRVNKLEERPAIGTPMTELAERMVARATVASLEVSIYILNEDWLRAEDAARQRVVESRKALGLEAL</sequence>
<name>A0A017SI66_ASPRC</name>
<organism evidence="2 3">
    <name type="scientific">Aspergillus ruber (strain CBS 135680)</name>
    <dbReference type="NCBI Taxonomy" id="1388766"/>
    <lineage>
        <taxon>Eukaryota</taxon>
        <taxon>Fungi</taxon>
        <taxon>Dikarya</taxon>
        <taxon>Ascomycota</taxon>
        <taxon>Pezizomycotina</taxon>
        <taxon>Eurotiomycetes</taxon>
        <taxon>Eurotiomycetidae</taxon>
        <taxon>Eurotiales</taxon>
        <taxon>Aspergillaceae</taxon>
        <taxon>Aspergillus</taxon>
        <taxon>Aspergillus subgen. Aspergillus</taxon>
    </lineage>
</organism>
<reference evidence="3" key="1">
    <citation type="journal article" date="2014" name="Nat. Commun.">
        <title>Genomic adaptations of the halophilic Dead Sea filamentous fungus Eurotium rubrum.</title>
        <authorList>
            <person name="Kis-Papo T."/>
            <person name="Weig A.R."/>
            <person name="Riley R."/>
            <person name="Persoh D."/>
            <person name="Salamov A."/>
            <person name="Sun H."/>
            <person name="Lipzen A."/>
            <person name="Wasser S.P."/>
            <person name="Rambold G."/>
            <person name="Grigoriev I.V."/>
            <person name="Nevo E."/>
        </authorList>
    </citation>
    <scope>NUCLEOTIDE SEQUENCE [LARGE SCALE GENOMIC DNA]</scope>
    <source>
        <strain evidence="3">CBS 135680</strain>
    </source>
</reference>
<keyword evidence="1" id="KW-0472">Membrane</keyword>
<dbReference type="EMBL" id="KK088418">
    <property type="protein sequence ID" value="EYE96446.1"/>
    <property type="molecule type" value="Genomic_DNA"/>
</dbReference>
<dbReference type="RefSeq" id="XP_040640134.1">
    <property type="nucleotide sequence ID" value="XM_040778445.1"/>
</dbReference>
<dbReference type="AlphaFoldDB" id="A0A017SI66"/>
<dbReference type="GeneID" id="63693569"/>
<evidence type="ECO:0000313" key="3">
    <source>
        <dbReference type="Proteomes" id="UP000019804"/>
    </source>
</evidence>
<keyword evidence="3" id="KW-1185">Reference proteome</keyword>
<keyword evidence="1" id="KW-0812">Transmembrane</keyword>
<proteinExistence type="predicted"/>
<feature type="transmembrane region" description="Helical" evidence="1">
    <location>
        <begin position="12"/>
        <end position="31"/>
    </location>
</feature>
<dbReference type="Proteomes" id="UP000019804">
    <property type="component" value="Unassembled WGS sequence"/>
</dbReference>